<dbReference type="EMBL" id="JAMZEL010000014">
    <property type="protein sequence ID" value="MCP1385585.1"/>
    <property type="molecule type" value="Genomic_DNA"/>
</dbReference>
<comment type="caution">
    <text evidence="4">The sequence shown here is derived from an EMBL/GenBank/DDBJ whole genome shotgun (WGS) entry which is preliminary data.</text>
</comment>
<dbReference type="Pfam" id="PF13672">
    <property type="entry name" value="PP2C_2"/>
    <property type="match status" value="1"/>
</dbReference>
<organism evidence="4 5">
    <name type="scientific">Runella salmonicolor</name>
    <dbReference type="NCBI Taxonomy" id="2950278"/>
    <lineage>
        <taxon>Bacteria</taxon>
        <taxon>Pseudomonadati</taxon>
        <taxon>Bacteroidota</taxon>
        <taxon>Cytophagia</taxon>
        <taxon>Cytophagales</taxon>
        <taxon>Spirosomataceae</taxon>
        <taxon>Runella</taxon>
    </lineage>
</organism>
<evidence type="ECO:0000256" key="1">
    <source>
        <dbReference type="SAM" id="MobiDB-lite"/>
    </source>
</evidence>
<dbReference type="SMART" id="SM00332">
    <property type="entry name" value="PP2Cc"/>
    <property type="match status" value="1"/>
</dbReference>
<dbReference type="Gene3D" id="3.60.40.10">
    <property type="entry name" value="PPM-type phosphatase domain"/>
    <property type="match status" value="1"/>
</dbReference>
<evidence type="ECO:0000259" key="3">
    <source>
        <dbReference type="PROSITE" id="PS51746"/>
    </source>
</evidence>
<protein>
    <submittedName>
        <fullName evidence="4">Protein phosphatase 2C domain-containing protein</fullName>
    </submittedName>
</protein>
<dbReference type="Proteomes" id="UP001204772">
    <property type="component" value="Unassembled WGS sequence"/>
</dbReference>
<gene>
    <name evidence="4" type="ORF">NCI00_24320</name>
</gene>
<dbReference type="CDD" id="cd00143">
    <property type="entry name" value="PP2Cc"/>
    <property type="match status" value="1"/>
</dbReference>
<evidence type="ECO:0000256" key="2">
    <source>
        <dbReference type="SAM" id="Phobius"/>
    </source>
</evidence>
<evidence type="ECO:0000313" key="4">
    <source>
        <dbReference type="EMBL" id="MCP1385585.1"/>
    </source>
</evidence>
<keyword evidence="5" id="KW-1185">Reference proteome</keyword>
<dbReference type="RefSeq" id="WP_253532077.1">
    <property type="nucleotide sequence ID" value="NZ_JAMZEL010000014.1"/>
</dbReference>
<keyword evidence="2" id="KW-0472">Membrane</keyword>
<proteinExistence type="predicted"/>
<feature type="domain" description="PPM-type phosphatase" evidence="3">
    <location>
        <begin position="2"/>
        <end position="246"/>
    </location>
</feature>
<feature type="compositionally biased region" description="Low complexity" evidence="1">
    <location>
        <begin position="409"/>
        <end position="418"/>
    </location>
</feature>
<dbReference type="InterPro" id="IPR036457">
    <property type="entry name" value="PPM-type-like_dom_sf"/>
</dbReference>
<evidence type="ECO:0000313" key="5">
    <source>
        <dbReference type="Proteomes" id="UP001204772"/>
    </source>
</evidence>
<name>A0ABT1FV00_9BACT</name>
<dbReference type="SUPFAM" id="SSF81606">
    <property type="entry name" value="PP2C-like"/>
    <property type="match status" value="1"/>
</dbReference>
<accession>A0ABT1FV00</accession>
<dbReference type="PROSITE" id="PS51746">
    <property type="entry name" value="PPM_2"/>
    <property type="match status" value="1"/>
</dbReference>
<dbReference type="InterPro" id="IPR001932">
    <property type="entry name" value="PPM-type_phosphatase-like_dom"/>
</dbReference>
<keyword evidence="2" id="KW-1133">Transmembrane helix</keyword>
<feature type="transmembrane region" description="Helical" evidence="2">
    <location>
        <begin position="299"/>
        <end position="319"/>
    </location>
</feature>
<keyword evidence="2" id="KW-0812">Transmembrane</keyword>
<sequence>MPYSIYPPLGFTFQGQRENNEDSVYPEVGMATPQNRFFIVCDGVGGAQKGELASHIAVSGFSDYLNTHTDSDFSEEVIGEALGHVQQKFDEMLAVQHLLKGMATTFTLVAFGEDAVHVGHIGDSRIYQIRNGTIIYKSEDHSKVNFLLKSGLISAEQAQNHPERNVIMRAIQGSHRDTKIEIHSLTDVLPGDYFFQCTDGVLENVNDDALSQILGSEETNPRKLQLILNLCDGNTRDNYSGYLIQVANNELADAAKEWIEPMQAMAQNADNTMKFKSAAPDTVAPVSSTPPETPKSNRGLWYLGGLVLISIVSFSIFFFNKNKPKPTVSETVVPVVVQETDTLISVDTSIASESQSEPLTAFPVVKVPPHLSAKIKALKKAAALDSAAVPFGGVTPNETAFGKSKKDTAASAKKTPGR</sequence>
<dbReference type="SMART" id="SM00331">
    <property type="entry name" value="PP2C_SIG"/>
    <property type="match status" value="1"/>
</dbReference>
<feature type="region of interest" description="Disordered" evidence="1">
    <location>
        <begin position="396"/>
        <end position="418"/>
    </location>
</feature>
<reference evidence="4 5" key="1">
    <citation type="submission" date="2022-06" db="EMBL/GenBank/DDBJ databases">
        <title>Runella sp. S5 genome sequencing.</title>
        <authorList>
            <person name="Park S."/>
        </authorList>
    </citation>
    <scope>NUCLEOTIDE SEQUENCE [LARGE SCALE GENOMIC DNA]</scope>
    <source>
        <strain evidence="4 5">S5</strain>
    </source>
</reference>